<dbReference type="InterPro" id="IPR037523">
    <property type="entry name" value="VOC_core"/>
</dbReference>
<evidence type="ECO:0000313" key="4">
    <source>
        <dbReference type="Proteomes" id="UP001180754"/>
    </source>
</evidence>
<dbReference type="Gene3D" id="3.10.180.10">
    <property type="entry name" value="2,3-Dihydroxybiphenyl 1,2-Dioxygenase, domain 1"/>
    <property type="match status" value="2"/>
</dbReference>
<evidence type="ECO:0000259" key="2">
    <source>
        <dbReference type="PROSITE" id="PS51819"/>
    </source>
</evidence>
<dbReference type="RefSeq" id="WP_311723762.1">
    <property type="nucleotide sequence ID" value="NZ_JAVRFD010000004.1"/>
</dbReference>
<reference evidence="3" key="1">
    <citation type="submission" date="2024-05" db="EMBL/GenBank/DDBJ databases">
        <title>30 novel species of actinomycetes from the DSMZ collection.</title>
        <authorList>
            <person name="Nouioui I."/>
        </authorList>
    </citation>
    <scope>NUCLEOTIDE SEQUENCE</scope>
    <source>
        <strain evidence="3">DSM 41529</strain>
    </source>
</reference>
<dbReference type="SUPFAM" id="SSF54593">
    <property type="entry name" value="Glyoxalase/Bleomycin resistance protein/Dihydroxybiphenyl dioxygenase"/>
    <property type="match status" value="2"/>
</dbReference>
<dbReference type="InterPro" id="IPR052164">
    <property type="entry name" value="Anthracycline_SecMetBiosynth"/>
</dbReference>
<feature type="domain" description="VOC" evidence="2">
    <location>
        <begin position="140"/>
        <end position="267"/>
    </location>
</feature>
<dbReference type="InterPro" id="IPR004360">
    <property type="entry name" value="Glyas_Fos-R_dOase_dom"/>
</dbReference>
<dbReference type="InterPro" id="IPR041581">
    <property type="entry name" value="Glyoxalase_6"/>
</dbReference>
<name>A0ABU2XBV3_9ACTN</name>
<evidence type="ECO:0000256" key="1">
    <source>
        <dbReference type="SAM" id="MobiDB-lite"/>
    </source>
</evidence>
<dbReference type="Pfam" id="PF00903">
    <property type="entry name" value="Glyoxalase"/>
    <property type="match status" value="1"/>
</dbReference>
<dbReference type="Pfam" id="PF18029">
    <property type="entry name" value="Glyoxalase_6"/>
    <property type="match status" value="1"/>
</dbReference>
<organism evidence="3 4">
    <name type="scientific">Streptomyces lonegramiae</name>
    <dbReference type="NCBI Taxonomy" id="3075524"/>
    <lineage>
        <taxon>Bacteria</taxon>
        <taxon>Bacillati</taxon>
        <taxon>Actinomycetota</taxon>
        <taxon>Actinomycetes</taxon>
        <taxon>Kitasatosporales</taxon>
        <taxon>Streptomycetaceae</taxon>
        <taxon>Streptomyces</taxon>
    </lineage>
</organism>
<dbReference type="EMBL" id="JAVRFD010000004">
    <property type="protein sequence ID" value="MDT0543396.1"/>
    <property type="molecule type" value="Genomic_DNA"/>
</dbReference>
<feature type="domain" description="VOC" evidence="2">
    <location>
        <begin position="12"/>
        <end position="126"/>
    </location>
</feature>
<protein>
    <submittedName>
        <fullName evidence="3">VOC family protein</fullName>
    </submittedName>
</protein>
<dbReference type="PROSITE" id="PS51819">
    <property type="entry name" value="VOC"/>
    <property type="match status" value="2"/>
</dbReference>
<dbReference type="Proteomes" id="UP001180754">
    <property type="component" value="Unassembled WGS sequence"/>
</dbReference>
<feature type="region of interest" description="Disordered" evidence="1">
    <location>
        <begin position="165"/>
        <end position="189"/>
    </location>
</feature>
<gene>
    <name evidence="3" type="ORF">RND15_11790</name>
</gene>
<keyword evidence="4" id="KW-1185">Reference proteome</keyword>
<dbReference type="CDD" id="cd07247">
    <property type="entry name" value="SgaA_N_like"/>
    <property type="match status" value="2"/>
</dbReference>
<proteinExistence type="predicted"/>
<evidence type="ECO:0000313" key="3">
    <source>
        <dbReference type="EMBL" id="MDT0543396.1"/>
    </source>
</evidence>
<sequence length="269" mass="28465">MTEAATRRTPGTPCWTSLMVHSLAATQDFYHALFGWEFTPGPRHLGPYVRARIGDRLVAGLGELPPERHLPVAWTTYLASDDVDETAELIRACGGTVAVGPLDADDAGRMALAADPEGAAFGVWQEREGLGTEEIGVPGSPVWHELMTRESSAVGKFYDMVFGCDSEPSPRRSDGPGTAPGSESGSDVRTLRVAGRPVAAIHGLGGALPRDRGPHWRTHFAVTDVDKAVRQVAELGGYVILPPQDGARGRTATVTDPEGAAFTLVGTDG</sequence>
<accession>A0ABU2XBV3</accession>
<dbReference type="InterPro" id="IPR029068">
    <property type="entry name" value="Glyas_Bleomycin-R_OHBP_Dase"/>
</dbReference>
<dbReference type="PANTHER" id="PTHR33993">
    <property type="entry name" value="GLYOXALASE-RELATED"/>
    <property type="match status" value="1"/>
</dbReference>
<comment type="caution">
    <text evidence="3">The sequence shown here is derived from an EMBL/GenBank/DDBJ whole genome shotgun (WGS) entry which is preliminary data.</text>
</comment>
<dbReference type="PANTHER" id="PTHR33993:SF10">
    <property type="entry name" value="CONSERVED PROTEIN"/>
    <property type="match status" value="1"/>
</dbReference>